<dbReference type="Gene3D" id="1.10.10.10">
    <property type="entry name" value="Winged helix-like DNA-binding domain superfamily/Winged helix DNA-binding domain"/>
    <property type="match status" value="1"/>
</dbReference>
<dbReference type="InterPro" id="IPR011990">
    <property type="entry name" value="TPR-like_helical_dom_sf"/>
</dbReference>
<evidence type="ECO:0000256" key="5">
    <source>
        <dbReference type="SAM" id="MobiDB-lite"/>
    </source>
</evidence>
<evidence type="ECO:0000256" key="4">
    <source>
        <dbReference type="ARBA" id="ARBA00023163"/>
    </source>
</evidence>
<dbReference type="SUPFAM" id="SSF48452">
    <property type="entry name" value="TPR-like"/>
    <property type="match status" value="2"/>
</dbReference>
<dbReference type="GO" id="GO:0000160">
    <property type="term" value="P:phosphorelay signal transduction system"/>
    <property type="evidence" value="ECO:0007669"/>
    <property type="project" value="InterPro"/>
</dbReference>
<dbReference type="SMART" id="SM01043">
    <property type="entry name" value="BTAD"/>
    <property type="match status" value="1"/>
</dbReference>
<dbReference type="Gene3D" id="3.40.50.300">
    <property type="entry name" value="P-loop containing nucleotide triphosphate hydrolases"/>
    <property type="match status" value="1"/>
</dbReference>
<dbReference type="InterPro" id="IPR001867">
    <property type="entry name" value="OmpR/PhoB-type_DNA-bd"/>
</dbReference>
<evidence type="ECO:0000313" key="9">
    <source>
        <dbReference type="Proteomes" id="UP000245639"/>
    </source>
</evidence>
<dbReference type="SMART" id="SM00862">
    <property type="entry name" value="Trans_reg_C"/>
    <property type="match status" value="1"/>
</dbReference>
<sequence>MGVTVRVVGGLAVHDGADVACPGAPIALPGRKARRLLAMLVAARGRSVSATAAVAELWGARPPRRPEDNVAVLVSRLRAGLGADAVVGGRDGYRLGGEPAVRVDLDLVVRHAADVREATTAGDPARALRAAEAGLDLLARGEALEGEADADWVGALRAEAEDLRRALRHGLAEAALAVGDPPRAVAAASSAAAADPLDDTAHRLLMSAHHAAGQPARALRAYERLRATLAEELGVDPAPETRERHLAILRGRAPAAPGPRPTVGPPVDRRGAATTARPDVVGRDDELARLVAAWSDCRARGAALWLLVGEAGIGKTTLAETVAEVAAGDGATVLRARAHATERSLFLQPVLDALIPSLRACPAEELCVLAGQHAPVLAGLVPELARAWGTRVAEVEGDVFRGRAFAALRGLLEAMATRRPVLFVIDDLHEAGTATTEFLHYAARRLGRAPVLLLAAVRDGEGDAALVALDDVARRLPLGPLGPEAVALLAARAGVPRHAEDVVRRTRGHPLSVTESLRALAAGEDGVPGSLQEAVVSRLRHLRDAVADALRAAAVLGSAPSPEIVAAMLDLPTVEVLHRFERATAAHVLRRTETRYEFANDLVREIVYASTSGPVRAAHHGVAADLLAGRPEALAGHAAEIGDLARAARAWLVAGQRALGRGAAGDALAVLDTALEAAAEVDDPVLHGRVHLVRSHALDALADATATEAGVSAAIAAMRDVPDADPSPAAPLGGRVTAGLDGARRVAEARIDRSAEAETCGWRAVAASNRLRFTEALAWGRRAVTAARETGDDGALLAALDGLKTPLAYTGDVGALGRVLAELAPLARRRGERQILFWTIFESALPVLAAGDAAAAAARVREAREVCRGGGLEGFEPWFGAHLALMARVDGRLDEAVDLARSAVATDERHPWWWPTAASQLGTALLARADPHDVAEAVEVLGEGLALAEQGGTEAYVLRCLAPLAQATRDDVLLERAERLVAAIDAPPRSAWFGGADAYLAVARAHVARGDRHRARSVVRPLAVAAGHHGWVLWRSADAVVDEALAASR</sequence>
<dbReference type="Proteomes" id="UP000245639">
    <property type="component" value="Unassembled WGS sequence"/>
</dbReference>
<dbReference type="AlphaFoldDB" id="A0A2U1F9I8"/>
<dbReference type="RefSeq" id="WP_116708881.1">
    <property type="nucleotide sequence ID" value="NZ_QEKW01000007.1"/>
</dbReference>
<evidence type="ECO:0000313" key="8">
    <source>
        <dbReference type="EMBL" id="PVZ08863.1"/>
    </source>
</evidence>
<dbReference type="InterPro" id="IPR016032">
    <property type="entry name" value="Sig_transdc_resp-reg_C-effctor"/>
</dbReference>
<reference evidence="8 9" key="1">
    <citation type="submission" date="2018-04" db="EMBL/GenBank/DDBJ databases">
        <title>Genomic Encyclopedia of Type Strains, Phase IV (KMG-IV): sequencing the most valuable type-strain genomes for metagenomic binning, comparative biology and taxonomic classification.</title>
        <authorList>
            <person name="Goeker M."/>
        </authorList>
    </citation>
    <scope>NUCLEOTIDE SEQUENCE [LARGE SCALE GENOMIC DNA]</scope>
    <source>
        <strain evidence="8 9">DSM 45771</strain>
    </source>
</reference>
<feature type="domain" description="OmpR/PhoB-type" evidence="6">
    <location>
        <begin position="23"/>
        <end position="95"/>
    </location>
</feature>
<dbReference type="Pfam" id="PF13191">
    <property type="entry name" value="AAA_16"/>
    <property type="match status" value="1"/>
</dbReference>
<dbReference type="InterPro" id="IPR041664">
    <property type="entry name" value="AAA_16"/>
</dbReference>
<dbReference type="Gene3D" id="1.25.40.10">
    <property type="entry name" value="Tetratricopeptide repeat domain"/>
    <property type="match status" value="2"/>
</dbReference>
<dbReference type="SUPFAM" id="SSF52540">
    <property type="entry name" value="P-loop containing nucleoside triphosphate hydrolases"/>
    <property type="match status" value="1"/>
</dbReference>
<keyword evidence="4" id="KW-0804">Transcription</keyword>
<name>A0A2U1F9I8_9PSEU</name>
<dbReference type="InterPro" id="IPR005158">
    <property type="entry name" value="BTAD"/>
</dbReference>
<feature type="domain" description="Bacterial transcriptional activator" evidence="7">
    <location>
        <begin position="103"/>
        <end position="249"/>
    </location>
</feature>
<keyword evidence="2" id="KW-0805">Transcription regulation</keyword>
<protein>
    <submittedName>
        <fullName evidence="8">Transcriptional regulator</fullName>
    </submittedName>
</protein>
<proteinExistence type="inferred from homology"/>
<dbReference type="InterPro" id="IPR027417">
    <property type="entry name" value="P-loop_NTPase"/>
</dbReference>
<dbReference type="GO" id="GO:0006355">
    <property type="term" value="P:regulation of DNA-templated transcription"/>
    <property type="evidence" value="ECO:0007669"/>
    <property type="project" value="InterPro"/>
</dbReference>
<feature type="region of interest" description="Disordered" evidence="5">
    <location>
        <begin position="252"/>
        <end position="276"/>
    </location>
</feature>
<gene>
    <name evidence="8" type="ORF">C8D89_10725</name>
</gene>
<dbReference type="Pfam" id="PF03704">
    <property type="entry name" value="BTAD"/>
    <property type="match status" value="1"/>
</dbReference>
<comment type="caution">
    <text evidence="8">The sequence shown here is derived from an EMBL/GenBank/DDBJ whole genome shotgun (WGS) entry which is preliminary data.</text>
</comment>
<evidence type="ECO:0000259" key="6">
    <source>
        <dbReference type="SMART" id="SM00862"/>
    </source>
</evidence>
<dbReference type="CDD" id="cd15831">
    <property type="entry name" value="BTAD"/>
    <property type="match status" value="1"/>
</dbReference>
<evidence type="ECO:0000256" key="1">
    <source>
        <dbReference type="ARBA" id="ARBA00005820"/>
    </source>
</evidence>
<dbReference type="GO" id="GO:0003677">
    <property type="term" value="F:DNA binding"/>
    <property type="evidence" value="ECO:0007669"/>
    <property type="project" value="UniProtKB-KW"/>
</dbReference>
<accession>A0A2U1F9I8</accession>
<evidence type="ECO:0000256" key="3">
    <source>
        <dbReference type="ARBA" id="ARBA00023125"/>
    </source>
</evidence>
<dbReference type="InterPro" id="IPR036388">
    <property type="entry name" value="WH-like_DNA-bd_sf"/>
</dbReference>
<keyword evidence="9" id="KW-1185">Reference proteome</keyword>
<dbReference type="EMBL" id="QEKW01000007">
    <property type="protein sequence ID" value="PVZ08863.1"/>
    <property type="molecule type" value="Genomic_DNA"/>
</dbReference>
<dbReference type="PANTHER" id="PTHR35807">
    <property type="entry name" value="TRANSCRIPTIONAL REGULATOR REDD-RELATED"/>
    <property type="match status" value="1"/>
</dbReference>
<comment type="similarity">
    <text evidence="1">Belongs to the AfsR/DnrI/RedD regulatory family.</text>
</comment>
<dbReference type="OrthoDB" id="3666751at2"/>
<organism evidence="8 9">
    <name type="scientific">Actinomycetospora cinnamomea</name>
    <dbReference type="NCBI Taxonomy" id="663609"/>
    <lineage>
        <taxon>Bacteria</taxon>
        <taxon>Bacillati</taxon>
        <taxon>Actinomycetota</taxon>
        <taxon>Actinomycetes</taxon>
        <taxon>Pseudonocardiales</taxon>
        <taxon>Pseudonocardiaceae</taxon>
        <taxon>Actinomycetospora</taxon>
    </lineage>
</organism>
<evidence type="ECO:0000259" key="7">
    <source>
        <dbReference type="SMART" id="SM01043"/>
    </source>
</evidence>
<dbReference type="PANTHER" id="PTHR35807:SF1">
    <property type="entry name" value="TRANSCRIPTIONAL REGULATOR REDD"/>
    <property type="match status" value="1"/>
</dbReference>
<dbReference type="InterPro" id="IPR051677">
    <property type="entry name" value="AfsR-DnrI-RedD_regulator"/>
</dbReference>
<keyword evidence="3" id="KW-0238">DNA-binding</keyword>
<dbReference type="SUPFAM" id="SSF46894">
    <property type="entry name" value="C-terminal effector domain of the bipartite response regulators"/>
    <property type="match status" value="1"/>
</dbReference>
<evidence type="ECO:0000256" key="2">
    <source>
        <dbReference type="ARBA" id="ARBA00023015"/>
    </source>
</evidence>